<dbReference type="Proteomes" id="UP000305921">
    <property type="component" value="Unassembled WGS sequence"/>
</dbReference>
<evidence type="ECO:0000313" key="1">
    <source>
        <dbReference type="EMBL" id="TLQ48089.1"/>
    </source>
</evidence>
<dbReference type="EMBL" id="VAWE01000001">
    <property type="protein sequence ID" value="TLQ48089.1"/>
    <property type="molecule type" value="Genomic_DNA"/>
</dbReference>
<accession>A0A5R9EGX5</accession>
<comment type="caution">
    <text evidence="1">The sequence shown here is derived from an EMBL/GenBank/DDBJ whole genome shotgun (WGS) entry which is preliminary data.</text>
</comment>
<organism evidence="1 2">
    <name type="scientific">Streptomyces marianii</name>
    <dbReference type="NCBI Taxonomy" id="1817406"/>
    <lineage>
        <taxon>Bacteria</taxon>
        <taxon>Bacillati</taxon>
        <taxon>Actinomycetota</taxon>
        <taxon>Actinomycetes</taxon>
        <taxon>Kitasatosporales</taxon>
        <taxon>Streptomycetaceae</taxon>
        <taxon>Streptomyces</taxon>
    </lineage>
</organism>
<evidence type="ECO:0000313" key="2">
    <source>
        <dbReference type="Proteomes" id="UP000305921"/>
    </source>
</evidence>
<dbReference type="OrthoDB" id="5521008at2"/>
<reference evidence="1 2" key="1">
    <citation type="submission" date="2019-05" db="EMBL/GenBank/DDBJ databases">
        <title>Streptomyces marianii sp. nov., a novel marine actinomycete from southern coast of India.</title>
        <authorList>
            <person name="Iniyan A.M."/>
            <person name="Wink J."/>
            <person name="Ramprasad E."/>
            <person name="Ramana C.V."/>
            <person name="Bunk B."/>
            <person name="Sproer C."/>
            <person name="Joseph F.-J.R.S."/>
            <person name="Vincent S.G.P."/>
        </authorList>
    </citation>
    <scope>NUCLEOTIDE SEQUENCE [LARGE SCALE GENOMIC DNA]</scope>
    <source>
        <strain evidence="1 2">ICN19</strain>
    </source>
</reference>
<gene>
    <name evidence="1" type="ORF">FEF34_08000</name>
</gene>
<keyword evidence="2" id="KW-1185">Reference proteome</keyword>
<dbReference type="AlphaFoldDB" id="A0A5R9EGX5"/>
<sequence length="95" mass="10684">MVEIPVEKLKDVFDLLIKRVCADEEVVRVNREAFWSIASDEAYEVYSEPGELTIGMLSESWSQLEGMLADPDRVVGYGFVWLAEVLRAIGDEATS</sequence>
<name>A0A5R9EGX5_9ACTN</name>
<proteinExistence type="predicted"/>
<protein>
    <submittedName>
        <fullName evidence="1">Uncharacterized protein</fullName>
    </submittedName>
</protein>